<gene>
    <name evidence="1" type="ORF">JOF29_008595</name>
</gene>
<accession>A0ABS4V0N9</accession>
<comment type="caution">
    <text evidence="1">The sequence shown here is derived from an EMBL/GenBank/DDBJ whole genome shotgun (WGS) entry which is preliminary data.</text>
</comment>
<keyword evidence="2" id="KW-1185">Reference proteome</keyword>
<proteinExistence type="predicted"/>
<sequence length="67" mass="6554">MQGVVLVGGELLGQQEVYPAALAAPGAGYSAVDKEAVGVEGVGCRGQLAEARGDEAGVAVAAEQAEI</sequence>
<evidence type="ECO:0000313" key="1">
    <source>
        <dbReference type="EMBL" id="MBP2357485.1"/>
    </source>
</evidence>
<protein>
    <submittedName>
        <fullName evidence="1">Uncharacterized protein</fullName>
    </submittedName>
</protein>
<dbReference type="EMBL" id="JAGINT010000002">
    <property type="protein sequence ID" value="MBP2357485.1"/>
    <property type="molecule type" value="Genomic_DNA"/>
</dbReference>
<name>A0ABS4V0N9_9ACTN</name>
<reference evidence="1 2" key="1">
    <citation type="submission" date="2021-03" db="EMBL/GenBank/DDBJ databases">
        <title>Sequencing the genomes of 1000 actinobacteria strains.</title>
        <authorList>
            <person name="Klenk H.-P."/>
        </authorList>
    </citation>
    <scope>NUCLEOTIDE SEQUENCE [LARGE SCALE GENOMIC DNA]</scope>
    <source>
        <strain evidence="1 2">DSM 18824</strain>
    </source>
</reference>
<dbReference type="Proteomes" id="UP000755585">
    <property type="component" value="Unassembled WGS sequence"/>
</dbReference>
<evidence type="ECO:0000313" key="2">
    <source>
        <dbReference type="Proteomes" id="UP000755585"/>
    </source>
</evidence>
<organism evidence="1 2">
    <name type="scientific">Kribbella aluminosa</name>
    <dbReference type="NCBI Taxonomy" id="416017"/>
    <lineage>
        <taxon>Bacteria</taxon>
        <taxon>Bacillati</taxon>
        <taxon>Actinomycetota</taxon>
        <taxon>Actinomycetes</taxon>
        <taxon>Propionibacteriales</taxon>
        <taxon>Kribbellaceae</taxon>
        <taxon>Kribbella</taxon>
    </lineage>
</organism>